<dbReference type="InterPro" id="IPR047794">
    <property type="entry name" value="C45_proenzyme-like"/>
</dbReference>
<evidence type="ECO:0000259" key="1">
    <source>
        <dbReference type="Pfam" id="PF03417"/>
    </source>
</evidence>
<organism evidence="2 3">
    <name type="scientific">Roseospira navarrensis</name>
    <dbReference type="NCBI Taxonomy" id="140058"/>
    <lineage>
        <taxon>Bacteria</taxon>
        <taxon>Pseudomonadati</taxon>
        <taxon>Pseudomonadota</taxon>
        <taxon>Alphaproteobacteria</taxon>
        <taxon>Rhodospirillales</taxon>
        <taxon>Rhodospirillaceae</taxon>
        <taxon>Roseospira</taxon>
    </lineage>
</organism>
<dbReference type="Proteomes" id="UP000434582">
    <property type="component" value="Unassembled WGS sequence"/>
</dbReference>
<dbReference type="Pfam" id="PF03417">
    <property type="entry name" value="AAT"/>
    <property type="match status" value="1"/>
</dbReference>
<keyword evidence="3" id="KW-1185">Reference proteome</keyword>
<dbReference type="NCBIfam" id="NF040521">
    <property type="entry name" value="C45_proenzyme"/>
    <property type="match status" value="1"/>
</dbReference>
<protein>
    <recommendedName>
        <fullName evidence="1">Peptidase C45 hydrolase domain-containing protein</fullName>
    </recommendedName>
</protein>
<name>A0A7X1ZAX3_9PROT</name>
<dbReference type="PANTHER" id="PTHR34180">
    <property type="entry name" value="PEPTIDASE C45"/>
    <property type="match status" value="1"/>
</dbReference>
<dbReference type="Gene3D" id="3.60.60.10">
    <property type="entry name" value="Penicillin V Acylase, Chain A"/>
    <property type="match status" value="1"/>
</dbReference>
<reference evidence="2 3" key="1">
    <citation type="submission" date="2019-10" db="EMBL/GenBank/DDBJ databases">
        <title>Draft whole-genome sequence of the purple nonsulfur photosynthetic bacterium Roseospira navarrensis DSM 15114.</title>
        <authorList>
            <person name="Kyndt J.A."/>
            <person name="Meyer T.E."/>
        </authorList>
    </citation>
    <scope>NUCLEOTIDE SEQUENCE [LARGE SCALE GENOMIC DNA]</scope>
    <source>
        <strain evidence="2 3">DSM 15114</strain>
    </source>
</reference>
<dbReference type="AlphaFoldDB" id="A0A7X1ZAX3"/>
<dbReference type="RefSeq" id="WP_153340459.1">
    <property type="nucleotide sequence ID" value="NZ_WIVE01000002.1"/>
</dbReference>
<dbReference type="PANTHER" id="PTHR34180:SF1">
    <property type="entry name" value="BETA-ALANYL-DOPAMINE_CARCININE HYDROLASE"/>
    <property type="match status" value="1"/>
</dbReference>
<dbReference type="OrthoDB" id="6793339at2"/>
<dbReference type="EMBL" id="WIVE01000002">
    <property type="protein sequence ID" value="MQX35204.1"/>
    <property type="molecule type" value="Genomic_DNA"/>
</dbReference>
<evidence type="ECO:0000313" key="3">
    <source>
        <dbReference type="Proteomes" id="UP000434582"/>
    </source>
</evidence>
<gene>
    <name evidence="2" type="ORF">GHC57_01585</name>
</gene>
<feature type="domain" description="Peptidase C45 hydrolase" evidence="1">
    <location>
        <begin position="112"/>
        <end position="300"/>
    </location>
</feature>
<dbReference type="InterPro" id="IPR047801">
    <property type="entry name" value="Peptidase_C45"/>
</dbReference>
<proteinExistence type="predicted"/>
<accession>A0A7X1ZAX3</accession>
<sequence>MHTAGDPAAIGRALGVAGVNAFHRRIKPSRAFTACAAFVGSDRLAALEAAARTHTPAALAEVAGLAEGLALPFPEVFAWMCRGDLPGVLWPAPPDAGAEGCTTVAWRDGAGGGLLAHNEDGDPTLRDAVFLARIEPDGAPAFTAFCYPGSLPGHAFTWTDAGLVMTINNIRAGRPGLGVPRILRARAALAAHTLAEARSLLENGPIAGAYHHLLARPGEGLLGVETAAEGCACDPGPAAFAHANHALWSRPVDQVVTPSSAARQTRAETLLRTWPARPTSDHLRGVLDDRADPALPIRRTDPADPDGENILGRLVATVTAADLQIDAGLVQSP</sequence>
<evidence type="ECO:0000313" key="2">
    <source>
        <dbReference type="EMBL" id="MQX35204.1"/>
    </source>
</evidence>
<comment type="caution">
    <text evidence="2">The sequence shown here is derived from an EMBL/GenBank/DDBJ whole genome shotgun (WGS) entry which is preliminary data.</text>
</comment>
<dbReference type="InterPro" id="IPR005079">
    <property type="entry name" value="Peptidase_C45_hydrolase"/>
</dbReference>